<comment type="caution">
    <text evidence="1">The sequence shown here is derived from an EMBL/GenBank/DDBJ whole genome shotgun (WGS) entry which is preliminary data.</text>
</comment>
<evidence type="ECO:0008006" key="3">
    <source>
        <dbReference type="Google" id="ProtNLM"/>
    </source>
</evidence>
<evidence type="ECO:0000313" key="1">
    <source>
        <dbReference type="EMBL" id="MCL1045056.1"/>
    </source>
</evidence>
<reference evidence="1 2" key="1">
    <citation type="submission" date="2022-01" db="EMBL/GenBank/DDBJ databases">
        <title>Whole genome-based taxonomy of the Shewanellaceae.</title>
        <authorList>
            <person name="Martin-Rodriguez A.J."/>
        </authorList>
    </citation>
    <scope>NUCLEOTIDE SEQUENCE [LARGE SCALE GENOMIC DNA]</scope>
    <source>
        <strain evidence="1 2">DSM 24955</strain>
    </source>
</reference>
<proteinExistence type="predicted"/>
<sequence length="505" mass="55709">MFQCKKSKSNIKINVKIITYGEIMFRNRNINNQGSYQSDKLRALRVVIGTVLLTVISSATFAKERTANIDNADEIQTWATDGVTTKIIFPSGTYVLSKRLVITNDNLKLIGDGKTRTVLKLNQLDKALIDAQGESISVKDMTLNANNNLKQFGEPIFKFNKTKGHRFERVLFKKSEQFGISGAVGYGLDGLHVSHCEFVDINGIVINLLNRNTEKRNGILVTSIDKVLVEHSLFKQGYSVGITLDAGNDRRNESIVDGKKVGRRYTESVDMSDSVFRNNTFEKTTKFHIAGVQAKGFKISGNTFAGMTDNAASGSNSLHFEQFTKNVKIYNNTFDMSDSVSKAYPYISFAGTEGHKRVSQKLASDTYKNWTYYYEGSNERRADTSCAASGDTNKNCKRDVHAYGPRDIYIAGNTFNSSSKISKYLQVHEGENIQIGIEKNSTVNLNAFKGGNNATKKISFGGHDEGTCNVSIVAGQGIIDSNVSIAKVDFELPACKIAKPIVIGS</sequence>
<accession>A0ABT0KNE2</accession>
<dbReference type="InterPro" id="IPR012334">
    <property type="entry name" value="Pectin_lyas_fold"/>
</dbReference>
<name>A0ABT0KNE2_9GAMM</name>
<dbReference type="EMBL" id="JAKIKU010000003">
    <property type="protein sequence ID" value="MCL1045056.1"/>
    <property type="molecule type" value="Genomic_DNA"/>
</dbReference>
<dbReference type="Proteomes" id="UP001202134">
    <property type="component" value="Unassembled WGS sequence"/>
</dbReference>
<dbReference type="Gene3D" id="2.160.20.10">
    <property type="entry name" value="Single-stranded right-handed beta-helix, Pectin lyase-like"/>
    <property type="match status" value="1"/>
</dbReference>
<organism evidence="1 2">
    <name type="scientific">Shewanella electrodiphila</name>
    <dbReference type="NCBI Taxonomy" id="934143"/>
    <lineage>
        <taxon>Bacteria</taxon>
        <taxon>Pseudomonadati</taxon>
        <taxon>Pseudomonadota</taxon>
        <taxon>Gammaproteobacteria</taxon>
        <taxon>Alteromonadales</taxon>
        <taxon>Shewanellaceae</taxon>
        <taxon>Shewanella</taxon>
    </lineage>
</organism>
<evidence type="ECO:0000313" key="2">
    <source>
        <dbReference type="Proteomes" id="UP001202134"/>
    </source>
</evidence>
<protein>
    <recommendedName>
        <fullName evidence="3">Right handed beta helix domain-containing protein</fullName>
    </recommendedName>
</protein>
<keyword evidence="2" id="KW-1185">Reference proteome</keyword>
<dbReference type="InterPro" id="IPR011050">
    <property type="entry name" value="Pectin_lyase_fold/virulence"/>
</dbReference>
<dbReference type="RefSeq" id="WP_248955250.1">
    <property type="nucleotide sequence ID" value="NZ_JAKIKU010000003.1"/>
</dbReference>
<dbReference type="SUPFAM" id="SSF51126">
    <property type="entry name" value="Pectin lyase-like"/>
    <property type="match status" value="1"/>
</dbReference>
<gene>
    <name evidence="1" type="ORF">L2737_06885</name>
</gene>